<dbReference type="Gramene" id="GBG60026">
    <property type="protein sequence ID" value="GBG60026"/>
    <property type="gene ID" value="CBR_g357"/>
</dbReference>
<evidence type="ECO:0000313" key="3">
    <source>
        <dbReference type="Proteomes" id="UP000265515"/>
    </source>
</evidence>
<name>A0A388JQC9_CHABU</name>
<dbReference type="EMBL" id="BFEA01000008">
    <property type="protein sequence ID" value="GBG60026.1"/>
    <property type="molecule type" value="Genomic_DNA"/>
</dbReference>
<gene>
    <name evidence="2" type="ORF">CBR_g357</name>
</gene>
<reference evidence="2 3" key="1">
    <citation type="journal article" date="2018" name="Cell">
        <title>The Chara Genome: Secondary Complexity and Implications for Plant Terrestrialization.</title>
        <authorList>
            <person name="Nishiyama T."/>
            <person name="Sakayama H."/>
            <person name="Vries J.D."/>
            <person name="Buschmann H."/>
            <person name="Saint-Marcoux D."/>
            <person name="Ullrich K.K."/>
            <person name="Haas F.B."/>
            <person name="Vanderstraeten L."/>
            <person name="Becker D."/>
            <person name="Lang D."/>
            <person name="Vosolsobe S."/>
            <person name="Rombauts S."/>
            <person name="Wilhelmsson P.K.I."/>
            <person name="Janitza P."/>
            <person name="Kern R."/>
            <person name="Heyl A."/>
            <person name="Rumpler F."/>
            <person name="Villalobos L.I.A.C."/>
            <person name="Clay J.M."/>
            <person name="Skokan R."/>
            <person name="Toyoda A."/>
            <person name="Suzuki Y."/>
            <person name="Kagoshima H."/>
            <person name="Schijlen E."/>
            <person name="Tajeshwar N."/>
            <person name="Catarino B."/>
            <person name="Hetherington A.J."/>
            <person name="Saltykova A."/>
            <person name="Bonnot C."/>
            <person name="Breuninger H."/>
            <person name="Symeonidi A."/>
            <person name="Radhakrishnan G.V."/>
            <person name="Van Nieuwerburgh F."/>
            <person name="Deforce D."/>
            <person name="Chang C."/>
            <person name="Karol K.G."/>
            <person name="Hedrich R."/>
            <person name="Ulvskov P."/>
            <person name="Glockner G."/>
            <person name="Delwiche C.F."/>
            <person name="Petrasek J."/>
            <person name="Van de Peer Y."/>
            <person name="Friml J."/>
            <person name="Beilby M."/>
            <person name="Dolan L."/>
            <person name="Kohara Y."/>
            <person name="Sugano S."/>
            <person name="Fujiyama A."/>
            <person name="Delaux P.-M."/>
            <person name="Quint M."/>
            <person name="TheiBen G."/>
            <person name="Hagemann M."/>
            <person name="Harholt J."/>
            <person name="Dunand C."/>
            <person name="Zachgo S."/>
            <person name="Langdale J."/>
            <person name="Maumus F."/>
            <person name="Straeten D.V.D."/>
            <person name="Gould S.B."/>
            <person name="Rensing S.A."/>
        </authorList>
    </citation>
    <scope>NUCLEOTIDE SEQUENCE [LARGE SCALE GENOMIC DNA]</scope>
    <source>
        <strain evidence="2 3">S276</strain>
    </source>
</reference>
<dbReference type="AlphaFoldDB" id="A0A388JQC9"/>
<sequence length="166" mass="17458">MVWRLNDTGPSEERQGQSSCAIYSNPYLDVTATVGTAAPTAAAIAVGTAASATAVPDASMVWRLDDAGPSEGRQGHNSYTSRGPSRSTSSCCNRNNSNHSSCRNSGMSSTNSCCDRRLDGPAPRRHGTIRWSGALTTPDHRREDMGLERAPAAAATTTTLTEGPPF</sequence>
<protein>
    <submittedName>
        <fullName evidence="2">Uncharacterized protein</fullName>
    </submittedName>
</protein>
<comment type="caution">
    <text evidence="2">The sequence shown here is derived from an EMBL/GenBank/DDBJ whole genome shotgun (WGS) entry which is preliminary data.</text>
</comment>
<keyword evidence="3" id="KW-1185">Reference proteome</keyword>
<organism evidence="2 3">
    <name type="scientific">Chara braunii</name>
    <name type="common">Braun's stonewort</name>
    <dbReference type="NCBI Taxonomy" id="69332"/>
    <lineage>
        <taxon>Eukaryota</taxon>
        <taxon>Viridiplantae</taxon>
        <taxon>Streptophyta</taxon>
        <taxon>Charophyceae</taxon>
        <taxon>Charales</taxon>
        <taxon>Characeae</taxon>
        <taxon>Chara</taxon>
    </lineage>
</organism>
<feature type="compositionally biased region" description="Basic and acidic residues" evidence="1">
    <location>
        <begin position="138"/>
        <end position="147"/>
    </location>
</feature>
<feature type="region of interest" description="Disordered" evidence="1">
    <location>
        <begin position="65"/>
        <end position="166"/>
    </location>
</feature>
<evidence type="ECO:0000256" key="1">
    <source>
        <dbReference type="SAM" id="MobiDB-lite"/>
    </source>
</evidence>
<feature type="compositionally biased region" description="Low complexity" evidence="1">
    <location>
        <begin position="85"/>
        <end position="105"/>
    </location>
</feature>
<proteinExistence type="predicted"/>
<accession>A0A388JQC9</accession>
<dbReference type="Proteomes" id="UP000265515">
    <property type="component" value="Unassembled WGS sequence"/>
</dbReference>
<feature type="compositionally biased region" description="Polar residues" evidence="1">
    <location>
        <begin position="75"/>
        <end position="84"/>
    </location>
</feature>
<feature type="compositionally biased region" description="Low complexity" evidence="1">
    <location>
        <begin position="150"/>
        <end position="166"/>
    </location>
</feature>
<evidence type="ECO:0000313" key="2">
    <source>
        <dbReference type="EMBL" id="GBG60026.1"/>
    </source>
</evidence>